<evidence type="ECO:0000256" key="12">
    <source>
        <dbReference type="ARBA" id="ARBA00023180"/>
    </source>
</evidence>
<dbReference type="GO" id="GO:0005509">
    <property type="term" value="F:calcium ion binding"/>
    <property type="evidence" value="ECO:0007669"/>
    <property type="project" value="InterPro"/>
</dbReference>
<feature type="transmembrane region" description="Helical" evidence="14">
    <location>
        <begin position="220"/>
        <end position="240"/>
    </location>
</feature>
<dbReference type="PANTHER" id="PTHR45628:SF7">
    <property type="entry name" value="VOLTAGE-DEPENDENT CALCIUM CHANNEL TYPE A SUBUNIT ALPHA-1"/>
    <property type="match status" value="1"/>
</dbReference>
<organism evidence="16">
    <name type="scientific">Alexandrium catenella</name>
    <name type="common">Red tide dinoflagellate</name>
    <name type="synonym">Gonyaulax catenella</name>
    <dbReference type="NCBI Taxonomy" id="2925"/>
    <lineage>
        <taxon>Eukaryota</taxon>
        <taxon>Sar</taxon>
        <taxon>Alveolata</taxon>
        <taxon>Dinophyceae</taxon>
        <taxon>Gonyaulacales</taxon>
        <taxon>Pyrocystaceae</taxon>
        <taxon>Alexandrium</taxon>
    </lineage>
</organism>
<keyword evidence="7" id="KW-0106">Calcium</keyword>
<sequence>MVMITASAAHIGLQTDYMARYVLRSAPTPYRVLELYFCTIFTLEIALRIYAYRRKFLRMHGWAWNAFDAVLVASQLLEEIMLAIASTESTAQDVEAWNTGYLLRTARVLRAIRAIRVLHMARFTNELRLIMSCIVHSIRSFVWASALLLLMIYVMSIYIVQVVHVHRLDTTSATGELTSWYGSVPRAVLSLFQGLTGGLDWDVLISPLIEHISPWLGLTFSLYTLFAILAVMNVVTALFVESAIQRAEQVKEVQSVDQAMRLFKSLDMNQSGHITFDDLNDHLETSEVQEFFRSIDVDVSEAKCLFDMLDVNDTGSIEFEEFLNGCLRLQGPAKAIDLLLVAREMRANLEVQSMLLRNSFRVVDAPALPKFNGLPEPGVSHSSLS</sequence>
<dbReference type="InterPro" id="IPR050599">
    <property type="entry name" value="VDCC_alpha-1_subunit"/>
</dbReference>
<keyword evidence="11 14" id="KW-0472">Membrane</keyword>
<evidence type="ECO:0000256" key="9">
    <source>
        <dbReference type="ARBA" id="ARBA00022989"/>
    </source>
</evidence>
<dbReference type="Pfam" id="PF13499">
    <property type="entry name" value="EF-hand_7"/>
    <property type="match status" value="1"/>
</dbReference>
<dbReference type="InterPro" id="IPR002048">
    <property type="entry name" value="EF_hand_dom"/>
</dbReference>
<evidence type="ECO:0000256" key="14">
    <source>
        <dbReference type="SAM" id="Phobius"/>
    </source>
</evidence>
<evidence type="ECO:0000256" key="5">
    <source>
        <dbReference type="ARBA" id="ARBA00022673"/>
    </source>
</evidence>
<dbReference type="GO" id="GO:0005891">
    <property type="term" value="C:voltage-gated calcium channel complex"/>
    <property type="evidence" value="ECO:0007669"/>
    <property type="project" value="TreeGrafter"/>
</dbReference>
<dbReference type="SUPFAM" id="SSF81324">
    <property type="entry name" value="Voltage-gated potassium channels"/>
    <property type="match status" value="1"/>
</dbReference>
<dbReference type="PANTHER" id="PTHR45628">
    <property type="entry name" value="VOLTAGE-DEPENDENT CALCIUM CHANNEL TYPE A SUBUNIT ALPHA-1"/>
    <property type="match status" value="1"/>
</dbReference>
<keyword evidence="3" id="KW-0597">Phosphoprotein</keyword>
<evidence type="ECO:0000256" key="3">
    <source>
        <dbReference type="ARBA" id="ARBA00022553"/>
    </source>
</evidence>
<dbReference type="GO" id="GO:0098703">
    <property type="term" value="P:calcium ion import across plasma membrane"/>
    <property type="evidence" value="ECO:0007669"/>
    <property type="project" value="TreeGrafter"/>
</dbReference>
<dbReference type="Pfam" id="PF00520">
    <property type="entry name" value="Ion_trans"/>
    <property type="match status" value="1"/>
</dbReference>
<name>A0A7S1LJ88_ALECA</name>
<keyword evidence="12" id="KW-0325">Glycoprotein</keyword>
<evidence type="ECO:0000256" key="11">
    <source>
        <dbReference type="ARBA" id="ARBA00023136"/>
    </source>
</evidence>
<accession>A0A7S1LJ88</accession>
<dbReference type="CDD" id="cd00051">
    <property type="entry name" value="EFh"/>
    <property type="match status" value="1"/>
</dbReference>
<evidence type="ECO:0000256" key="2">
    <source>
        <dbReference type="ARBA" id="ARBA00022448"/>
    </source>
</evidence>
<dbReference type="InterPro" id="IPR018247">
    <property type="entry name" value="EF_Hand_1_Ca_BS"/>
</dbReference>
<keyword evidence="5" id="KW-0107">Calcium channel</keyword>
<dbReference type="PROSITE" id="PS00018">
    <property type="entry name" value="EF_HAND_1"/>
    <property type="match status" value="2"/>
</dbReference>
<dbReference type="SMART" id="SM00054">
    <property type="entry name" value="EFh"/>
    <property type="match status" value="2"/>
</dbReference>
<evidence type="ECO:0000256" key="13">
    <source>
        <dbReference type="ARBA" id="ARBA00023303"/>
    </source>
</evidence>
<dbReference type="GO" id="GO:0008331">
    <property type="term" value="F:high voltage-gated calcium channel activity"/>
    <property type="evidence" value="ECO:0007669"/>
    <property type="project" value="TreeGrafter"/>
</dbReference>
<keyword evidence="8" id="KW-0851">Voltage-gated channel</keyword>
<dbReference type="Gene3D" id="1.10.238.10">
    <property type="entry name" value="EF-hand"/>
    <property type="match status" value="1"/>
</dbReference>
<keyword evidence="6 14" id="KW-0812">Transmembrane</keyword>
<feature type="domain" description="EF-hand" evidence="15">
    <location>
        <begin position="254"/>
        <end position="289"/>
    </location>
</feature>
<evidence type="ECO:0000256" key="6">
    <source>
        <dbReference type="ARBA" id="ARBA00022692"/>
    </source>
</evidence>
<evidence type="ECO:0000259" key="15">
    <source>
        <dbReference type="PROSITE" id="PS50222"/>
    </source>
</evidence>
<dbReference type="InterPro" id="IPR027359">
    <property type="entry name" value="Volt_channel_dom_sf"/>
</dbReference>
<evidence type="ECO:0000256" key="10">
    <source>
        <dbReference type="ARBA" id="ARBA00023065"/>
    </source>
</evidence>
<keyword evidence="10" id="KW-0406">Ion transport</keyword>
<dbReference type="PROSITE" id="PS50222">
    <property type="entry name" value="EF_HAND_2"/>
    <property type="match status" value="2"/>
</dbReference>
<evidence type="ECO:0000256" key="1">
    <source>
        <dbReference type="ARBA" id="ARBA00004141"/>
    </source>
</evidence>
<dbReference type="AlphaFoldDB" id="A0A7S1LJ88"/>
<keyword evidence="4" id="KW-0109">Calcium transport</keyword>
<gene>
    <name evidence="16" type="ORF">ACAT0790_LOCUS9533</name>
</gene>
<evidence type="ECO:0000256" key="4">
    <source>
        <dbReference type="ARBA" id="ARBA00022568"/>
    </source>
</evidence>
<keyword evidence="2" id="KW-0813">Transport</keyword>
<protein>
    <recommendedName>
        <fullName evidence="15">EF-hand domain-containing protein</fullName>
    </recommendedName>
</protein>
<feature type="transmembrane region" description="Helical" evidence="14">
    <location>
        <begin position="33"/>
        <end position="51"/>
    </location>
</feature>
<proteinExistence type="predicted"/>
<dbReference type="InterPro" id="IPR005821">
    <property type="entry name" value="Ion_trans_dom"/>
</dbReference>
<dbReference type="InterPro" id="IPR011992">
    <property type="entry name" value="EF-hand-dom_pair"/>
</dbReference>
<evidence type="ECO:0000256" key="8">
    <source>
        <dbReference type="ARBA" id="ARBA00022882"/>
    </source>
</evidence>
<comment type="subcellular location">
    <subcellularLocation>
        <location evidence="1">Membrane</location>
        <topology evidence="1">Multi-pass membrane protein</topology>
    </subcellularLocation>
</comment>
<reference evidence="16" key="1">
    <citation type="submission" date="2021-01" db="EMBL/GenBank/DDBJ databases">
        <authorList>
            <person name="Corre E."/>
            <person name="Pelletier E."/>
            <person name="Niang G."/>
            <person name="Scheremetjew M."/>
            <person name="Finn R."/>
            <person name="Kale V."/>
            <person name="Holt S."/>
            <person name="Cochrane G."/>
            <person name="Meng A."/>
            <person name="Brown T."/>
            <person name="Cohen L."/>
        </authorList>
    </citation>
    <scope>NUCLEOTIDE SEQUENCE</scope>
    <source>
        <strain evidence="16">OF101</strain>
    </source>
</reference>
<dbReference type="Gene3D" id="1.10.287.70">
    <property type="match status" value="1"/>
</dbReference>
<dbReference type="Gene3D" id="1.20.120.350">
    <property type="entry name" value="Voltage-gated potassium channels. Chain C"/>
    <property type="match status" value="1"/>
</dbReference>
<dbReference type="EMBL" id="HBGE01016090">
    <property type="protein sequence ID" value="CAD9105400.1"/>
    <property type="molecule type" value="Transcribed_RNA"/>
</dbReference>
<evidence type="ECO:0000313" key="16">
    <source>
        <dbReference type="EMBL" id="CAD9105400.1"/>
    </source>
</evidence>
<dbReference type="SUPFAM" id="SSF47473">
    <property type="entry name" value="EF-hand"/>
    <property type="match status" value="1"/>
</dbReference>
<feature type="domain" description="EF-hand" evidence="15">
    <location>
        <begin position="297"/>
        <end position="332"/>
    </location>
</feature>
<evidence type="ECO:0000256" key="7">
    <source>
        <dbReference type="ARBA" id="ARBA00022837"/>
    </source>
</evidence>
<keyword evidence="9 14" id="KW-1133">Transmembrane helix</keyword>
<feature type="transmembrane region" description="Helical" evidence="14">
    <location>
        <begin position="141"/>
        <end position="160"/>
    </location>
</feature>
<keyword evidence="13" id="KW-0407">Ion channel</keyword>